<protein>
    <recommendedName>
        <fullName evidence="5">Homoserine dehydrogenase</fullName>
        <ecNumber evidence="4">1.1.1.3</ecNumber>
    </recommendedName>
</protein>
<dbReference type="SUPFAM" id="SSF51735">
    <property type="entry name" value="NAD(P)-binding Rossmann-fold domains"/>
    <property type="match status" value="1"/>
</dbReference>
<feature type="binding site" evidence="13">
    <location>
        <position position="107"/>
    </location>
    <ligand>
        <name>NADPH</name>
        <dbReference type="ChEBI" id="CHEBI:57783"/>
    </ligand>
</feature>
<evidence type="ECO:0000313" key="17">
    <source>
        <dbReference type="Proteomes" id="UP000282106"/>
    </source>
</evidence>
<keyword evidence="9" id="KW-0560">Oxidoreductase</keyword>
<evidence type="ECO:0000256" key="1">
    <source>
        <dbReference type="ARBA" id="ARBA00005056"/>
    </source>
</evidence>
<feature type="domain" description="ACT" evidence="15">
    <location>
        <begin position="357"/>
        <end position="432"/>
    </location>
</feature>
<reference evidence="16 17" key="1">
    <citation type="submission" date="2018-10" db="EMBL/GenBank/DDBJ databases">
        <authorList>
            <person name="Chen W.-M."/>
        </authorList>
    </citation>
    <scope>NUCLEOTIDE SEQUENCE [LARGE SCALE GENOMIC DNA]</scope>
    <source>
        <strain evidence="16 17">THS-13</strain>
    </source>
</reference>
<evidence type="ECO:0000256" key="3">
    <source>
        <dbReference type="ARBA" id="ARBA00006753"/>
    </source>
</evidence>
<evidence type="ECO:0000313" key="16">
    <source>
        <dbReference type="EMBL" id="ROH91139.1"/>
    </source>
</evidence>
<keyword evidence="10" id="KW-0486">Methionine biosynthesis</keyword>
<comment type="caution">
    <text evidence="16">The sequence shown here is derived from an EMBL/GenBank/DDBJ whole genome shotgun (WGS) entry which is preliminary data.</text>
</comment>
<evidence type="ECO:0000256" key="12">
    <source>
        <dbReference type="PIRSR" id="PIRSR000098-1"/>
    </source>
</evidence>
<dbReference type="Pfam" id="PF00742">
    <property type="entry name" value="Homoserine_dh"/>
    <property type="match status" value="1"/>
</dbReference>
<dbReference type="GO" id="GO:0004412">
    <property type="term" value="F:homoserine dehydrogenase activity"/>
    <property type="evidence" value="ECO:0007669"/>
    <property type="project" value="UniProtKB-EC"/>
</dbReference>
<dbReference type="InterPro" id="IPR045865">
    <property type="entry name" value="ACT-like_dom_sf"/>
</dbReference>
<dbReference type="InterPro" id="IPR005106">
    <property type="entry name" value="Asp/hSer_DH_NAD-bd"/>
</dbReference>
<organism evidence="16 17">
    <name type="scientific">Stagnimonas aquatica</name>
    <dbReference type="NCBI Taxonomy" id="2689987"/>
    <lineage>
        <taxon>Bacteria</taxon>
        <taxon>Pseudomonadati</taxon>
        <taxon>Pseudomonadota</taxon>
        <taxon>Gammaproteobacteria</taxon>
        <taxon>Nevskiales</taxon>
        <taxon>Nevskiaceae</taxon>
        <taxon>Stagnimonas</taxon>
    </lineage>
</organism>
<keyword evidence="7" id="KW-0791">Threonine biosynthesis</keyword>
<dbReference type="Proteomes" id="UP000282106">
    <property type="component" value="Unassembled WGS sequence"/>
</dbReference>
<dbReference type="Gene3D" id="3.30.70.260">
    <property type="match status" value="1"/>
</dbReference>
<dbReference type="EC" id="1.1.1.3" evidence="4"/>
<evidence type="ECO:0000256" key="2">
    <source>
        <dbReference type="ARBA" id="ARBA00005062"/>
    </source>
</evidence>
<dbReference type="InterPro" id="IPR001342">
    <property type="entry name" value="HDH_cat"/>
</dbReference>
<dbReference type="Pfam" id="PF01842">
    <property type="entry name" value="ACT"/>
    <property type="match status" value="1"/>
</dbReference>
<dbReference type="Pfam" id="PF03447">
    <property type="entry name" value="NAD_binding_3"/>
    <property type="match status" value="1"/>
</dbReference>
<dbReference type="GO" id="GO:0009086">
    <property type="term" value="P:methionine biosynthetic process"/>
    <property type="evidence" value="ECO:0007669"/>
    <property type="project" value="UniProtKB-KW"/>
</dbReference>
<evidence type="ECO:0000256" key="7">
    <source>
        <dbReference type="ARBA" id="ARBA00022697"/>
    </source>
</evidence>
<dbReference type="EMBL" id="RJVO01000003">
    <property type="protein sequence ID" value="ROH91139.1"/>
    <property type="molecule type" value="Genomic_DNA"/>
</dbReference>
<name>A0A3N0VEF8_9GAMM</name>
<dbReference type="PROSITE" id="PS51671">
    <property type="entry name" value="ACT"/>
    <property type="match status" value="1"/>
</dbReference>
<accession>A0A3N0VEF8</accession>
<comment type="pathway">
    <text evidence="2">Amino-acid biosynthesis; L-methionine biosynthesis via de novo pathway; L-homoserine from L-aspartate: step 3/3.</text>
</comment>
<feature type="binding site" evidence="13">
    <location>
        <position position="192"/>
    </location>
    <ligand>
        <name>L-homoserine</name>
        <dbReference type="ChEBI" id="CHEBI:57476"/>
    </ligand>
</feature>
<comment type="similarity">
    <text evidence="3 14">Belongs to the homoserine dehydrogenase family.</text>
</comment>
<dbReference type="CDD" id="cd04881">
    <property type="entry name" value="ACT_HSDH-Hom"/>
    <property type="match status" value="1"/>
</dbReference>
<dbReference type="PIRSF" id="PIRSF000098">
    <property type="entry name" value="Homoser_dehydrog"/>
    <property type="match status" value="1"/>
</dbReference>
<dbReference type="SUPFAM" id="SSF55021">
    <property type="entry name" value="ACT-like"/>
    <property type="match status" value="1"/>
</dbReference>
<evidence type="ECO:0000256" key="9">
    <source>
        <dbReference type="ARBA" id="ARBA00023002"/>
    </source>
</evidence>
<dbReference type="InterPro" id="IPR036291">
    <property type="entry name" value="NAD(P)-bd_dom_sf"/>
</dbReference>
<feature type="active site" description="Proton donor" evidence="12">
    <location>
        <position position="207"/>
    </location>
</feature>
<evidence type="ECO:0000256" key="10">
    <source>
        <dbReference type="ARBA" id="ARBA00023167"/>
    </source>
</evidence>
<dbReference type="UniPathway" id="UPA00050">
    <property type="reaction ID" value="UER00063"/>
</dbReference>
<dbReference type="InterPro" id="IPR002912">
    <property type="entry name" value="ACT_dom"/>
</dbReference>
<gene>
    <name evidence="16" type="ORF">ED208_09275</name>
</gene>
<comment type="catalytic activity">
    <reaction evidence="11">
        <text>L-homoserine + NAD(+) = L-aspartate 4-semialdehyde + NADH + H(+)</text>
        <dbReference type="Rhea" id="RHEA:15757"/>
        <dbReference type="ChEBI" id="CHEBI:15378"/>
        <dbReference type="ChEBI" id="CHEBI:57476"/>
        <dbReference type="ChEBI" id="CHEBI:57540"/>
        <dbReference type="ChEBI" id="CHEBI:57945"/>
        <dbReference type="ChEBI" id="CHEBI:537519"/>
        <dbReference type="EC" id="1.1.1.3"/>
    </reaction>
    <physiologicalReaction direction="right-to-left" evidence="11">
        <dbReference type="Rhea" id="RHEA:15759"/>
    </physiologicalReaction>
</comment>
<dbReference type="InterPro" id="IPR016204">
    <property type="entry name" value="HDH"/>
</dbReference>
<keyword evidence="8 13" id="KW-0521">NADP</keyword>
<dbReference type="RefSeq" id="WP_123211594.1">
    <property type="nucleotide sequence ID" value="NZ_RJVO01000003.1"/>
</dbReference>
<evidence type="ECO:0000259" key="15">
    <source>
        <dbReference type="PROSITE" id="PS51671"/>
    </source>
</evidence>
<evidence type="ECO:0000256" key="5">
    <source>
        <dbReference type="ARBA" id="ARBA00013376"/>
    </source>
</evidence>
<dbReference type="FunFam" id="3.30.360.10:FF:000005">
    <property type="entry name" value="Homoserine dehydrogenase"/>
    <property type="match status" value="1"/>
</dbReference>
<sequence>MSQQAVKVGLIGLGTVGQGVIRVLQKNAEEIARRVGRPVQVTHASARDLGRPRDTDLAGITLVADALSLAREADIDVLVEVVGGQTVAKDAILAALARGKPVVTANKALLAENGNGIFAAAAEAGVPVAFEASVAGGIPIIKAIREGLAGNRIDSLAGIINGTCNYILSQMTVKGQSFADALADAQKLGYAEADPTFDVEGVDAAHKLSILASIAFGMPLSFPAVACEGITKVTAQDIQIAQTLGYRIKLLGIAKRSAAGVELRVHPTLIPDDQLLAKVDGVLNSVLVQGNAVGQVGFYGRGAGGDATASAVVADLVDVARGLGAEAHRHVPALAFQPAAVQALNLLPISAIESCYYLRLRVADEPGVLKGLTGILAEHDISIEAILQKEPRGDDDATVALITDRVAEQRFDAALAAIQALPFVREGAARIRVEHFKD</sequence>
<evidence type="ECO:0000256" key="14">
    <source>
        <dbReference type="RuleBase" id="RU004171"/>
    </source>
</evidence>
<dbReference type="InterPro" id="IPR019811">
    <property type="entry name" value="HDH_CS"/>
</dbReference>
<dbReference type="Gene3D" id="3.30.360.10">
    <property type="entry name" value="Dihydrodipicolinate Reductase, domain 2"/>
    <property type="match status" value="1"/>
</dbReference>
<dbReference type="PANTHER" id="PTHR43331">
    <property type="entry name" value="HOMOSERINE DEHYDROGENASE"/>
    <property type="match status" value="1"/>
</dbReference>
<dbReference type="GO" id="GO:0050661">
    <property type="term" value="F:NADP binding"/>
    <property type="evidence" value="ECO:0007669"/>
    <property type="project" value="InterPro"/>
</dbReference>
<dbReference type="UniPathway" id="UPA00051">
    <property type="reaction ID" value="UER00465"/>
</dbReference>
<evidence type="ECO:0000256" key="13">
    <source>
        <dbReference type="PIRSR" id="PIRSR000098-2"/>
    </source>
</evidence>
<evidence type="ECO:0000256" key="8">
    <source>
        <dbReference type="ARBA" id="ARBA00022857"/>
    </source>
</evidence>
<dbReference type="InParanoid" id="A0A3N0VEF8"/>
<evidence type="ECO:0000256" key="6">
    <source>
        <dbReference type="ARBA" id="ARBA00022605"/>
    </source>
</evidence>
<dbReference type="AlphaFoldDB" id="A0A3N0VEF8"/>
<dbReference type="PANTHER" id="PTHR43331:SF1">
    <property type="entry name" value="HOMOSERINE DEHYDROGENASE"/>
    <property type="match status" value="1"/>
</dbReference>
<keyword evidence="17" id="KW-1185">Reference proteome</keyword>
<dbReference type="SUPFAM" id="SSF55347">
    <property type="entry name" value="Glyceraldehyde-3-phosphate dehydrogenase-like, C-terminal domain"/>
    <property type="match status" value="1"/>
</dbReference>
<dbReference type="GO" id="GO:0009088">
    <property type="term" value="P:threonine biosynthetic process"/>
    <property type="evidence" value="ECO:0007669"/>
    <property type="project" value="UniProtKB-UniPathway"/>
</dbReference>
<proteinExistence type="inferred from homology"/>
<evidence type="ECO:0000256" key="11">
    <source>
        <dbReference type="ARBA" id="ARBA00049031"/>
    </source>
</evidence>
<comment type="pathway">
    <text evidence="1">Amino-acid biosynthesis; L-threonine biosynthesis; L-threonine from L-aspartate: step 3/5.</text>
</comment>
<keyword evidence="6" id="KW-0028">Amino-acid biosynthesis</keyword>
<dbReference type="Gene3D" id="3.40.50.720">
    <property type="entry name" value="NAD(P)-binding Rossmann-like Domain"/>
    <property type="match status" value="1"/>
</dbReference>
<dbReference type="PROSITE" id="PS01042">
    <property type="entry name" value="HOMOSER_DHGENASE"/>
    <property type="match status" value="1"/>
</dbReference>
<dbReference type="NCBIfam" id="NF004976">
    <property type="entry name" value="PRK06349.1"/>
    <property type="match status" value="1"/>
</dbReference>
<evidence type="ECO:0000256" key="4">
    <source>
        <dbReference type="ARBA" id="ARBA00013213"/>
    </source>
</evidence>